<evidence type="ECO:0000256" key="5">
    <source>
        <dbReference type="ARBA" id="ARBA00048772"/>
    </source>
</evidence>
<reference evidence="10 11" key="1">
    <citation type="submission" date="2023-03" db="EMBL/GenBank/DDBJ databases">
        <title>Paludisphaera mucosa sp. nov. a novel planctomycete from northern fen.</title>
        <authorList>
            <person name="Ivanova A."/>
        </authorList>
    </citation>
    <scope>NUCLEOTIDE SEQUENCE [LARGE SCALE GENOMIC DNA]</scope>
    <source>
        <strain evidence="10 11">Pla2</strain>
    </source>
</reference>
<evidence type="ECO:0000259" key="8">
    <source>
        <dbReference type="Pfam" id="PF00185"/>
    </source>
</evidence>
<feature type="binding site" evidence="6">
    <location>
        <position position="153"/>
    </location>
    <ligand>
        <name>carbamoyl phosphate</name>
        <dbReference type="ChEBI" id="CHEBI:58228"/>
    </ligand>
</feature>
<evidence type="ECO:0000256" key="1">
    <source>
        <dbReference type="ARBA" id="ARBA00004975"/>
    </source>
</evidence>
<dbReference type="PRINTS" id="PR00100">
    <property type="entry name" value="AOTCASE"/>
</dbReference>
<feature type="binding site" evidence="6">
    <location>
        <begin position="313"/>
        <end position="314"/>
    </location>
    <ligand>
        <name>carbamoyl phosphate</name>
        <dbReference type="ChEBI" id="CHEBI:58228"/>
    </ligand>
</feature>
<dbReference type="EC" id="2.1.3.3" evidence="3 6"/>
<comment type="catalytic activity">
    <reaction evidence="5 6">
        <text>carbamoyl phosphate + L-ornithine = L-citrulline + phosphate + H(+)</text>
        <dbReference type="Rhea" id="RHEA:19513"/>
        <dbReference type="ChEBI" id="CHEBI:15378"/>
        <dbReference type="ChEBI" id="CHEBI:43474"/>
        <dbReference type="ChEBI" id="CHEBI:46911"/>
        <dbReference type="ChEBI" id="CHEBI:57743"/>
        <dbReference type="ChEBI" id="CHEBI:58228"/>
        <dbReference type="EC" id="2.1.3.3"/>
    </reaction>
</comment>
<evidence type="ECO:0000313" key="10">
    <source>
        <dbReference type="EMBL" id="MDG3003982.1"/>
    </source>
</evidence>
<dbReference type="InterPro" id="IPR006130">
    <property type="entry name" value="Asp/Orn_carbamoylTrfase"/>
</dbReference>
<feature type="region of interest" description="Disordered" evidence="7">
    <location>
        <begin position="1"/>
        <end position="54"/>
    </location>
</feature>
<comment type="caution">
    <text evidence="6">Lacks conserved residue(s) required for the propagation of feature annotation.</text>
</comment>
<dbReference type="Pfam" id="PF00185">
    <property type="entry name" value="OTCace"/>
    <property type="match status" value="1"/>
</dbReference>
<dbReference type="InterPro" id="IPR024904">
    <property type="entry name" value="OTCase_ArgI"/>
</dbReference>
<feature type="binding site" evidence="6">
    <location>
        <position position="211"/>
    </location>
    <ligand>
        <name>L-ornithine</name>
        <dbReference type="ChEBI" id="CHEBI:46911"/>
    </ligand>
</feature>
<dbReference type="SUPFAM" id="SSF53671">
    <property type="entry name" value="Aspartate/ornithine carbamoyltransferase"/>
    <property type="match status" value="1"/>
</dbReference>
<feature type="binding site" evidence="6">
    <location>
        <position position="341"/>
    </location>
    <ligand>
        <name>carbamoyl phosphate</name>
        <dbReference type="ChEBI" id="CHEBI:58228"/>
    </ligand>
</feature>
<dbReference type="InterPro" id="IPR002292">
    <property type="entry name" value="Orn/put_carbamltrans"/>
</dbReference>
<dbReference type="EMBL" id="JARRAG010000001">
    <property type="protein sequence ID" value="MDG3003982.1"/>
    <property type="molecule type" value="Genomic_DNA"/>
</dbReference>
<dbReference type="InterPro" id="IPR036901">
    <property type="entry name" value="Asp/Orn_carbamoylTrfase_sf"/>
</dbReference>
<evidence type="ECO:0000259" key="9">
    <source>
        <dbReference type="Pfam" id="PF02729"/>
    </source>
</evidence>
<evidence type="ECO:0000313" key="11">
    <source>
        <dbReference type="Proteomes" id="UP001216907"/>
    </source>
</evidence>
<name>A0ABT6F8R8_9BACT</name>
<dbReference type="InterPro" id="IPR006131">
    <property type="entry name" value="Asp_carbamoyltransf_Asp/Orn-bd"/>
</dbReference>
<gene>
    <name evidence="10" type="primary">argF</name>
    <name evidence="10" type="ORF">PZE19_09375</name>
</gene>
<feature type="domain" description="Aspartate/ornithine carbamoyltransferase carbamoyl-P binding" evidence="9">
    <location>
        <begin position="53"/>
        <end position="193"/>
    </location>
</feature>
<comment type="caution">
    <text evidence="10">The sequence shown here is derived from an EMBL/GenBank/DDBJ whole genome shotgun (WGS) entry which is preliminary data.</text>
</comment>
<protein>
    <recommendedName>
        <fullName evidence="3 6">Ornithine carbamoyltransferase</fullName>
        <shortName evidence="6">OTCase</shortName>
        <ecNumber evidence="3 6">2.1.3.3</ecNumber>
    </recommendedName>
</protein>
<dbReference type="PANTHER" id="PTHR45753">
    <property type="entry name" value="ORNITHINE CARBAMOYLTRANSFERASE, MITOCHONDRIAL"/>
    <property type="match status" value="1"/>
</dbReference>
<evidence type="ECO:0000256" key="3">
    <source>
        <dbReference type="ARBA" id="ARBA00013007"/>
    </source>
</evidence>
<evidence type="ECO:0000256" key="7">
    <source>
        <dbReference type="SAM" id="MobiDB-lite"/>
    </source>
</evidence>
<comment type="similarity">
    <text evidence="2 6">Belongs to the aspartate/ornithine carbamoyltransferase superfamily. OTCase family.</text>
</comment>
<comment type="pathway">
    <text evidence="1">Amino-acid biosynthesis; L-arginine biosynthesis; L-arginine from L-ornithine and carbamoyl phosphate: step 1/3.</text>
</comment>
<keyword evidence="4 6" id="KW-0808">Transferase</keyword>
<feature type="domain" description="Aspartate/ornithine carbamoyltransferase Asp/Orn-binding" evidence="8">
    <location>
        <begin position="200"/>
        <end position="352"/>
    </location>
</feature>
<feature type="binding site" evidence="6">
    <location>
        <begin position="277"/>
        <end position="278"/>
    </location>
    <ligand>
        <name>L-ornithine</name>
        <dbReference type="ChEBI" id="CHEBI:46911"/>
    </ligand>
</feature>
<sequence length="364" mass="39707">MRHPGRRLAGGPALSRSKKHGPRPPAAPARRNGDAPAAVRASLTGGDGRPGPRHFLDLRGIDPDRARALLDRAATLKSGRVEPGWTPPLLGRNLGLVFEKPSLRTRVSFEAAFARLGGSSIFLRGKDVGMGVRESVADFARVISQYVDALAVRTFAHSMLEELAEYAAIPVVNALSDDAHPCQAMADMLTLRELKPDLAGIKLAFVGDGNNVAMSLAEAAALLDVDFVLACPEGYEYPETFTAAFAARFPDVPLQVVHDAREAAEGSDAVYADVWASMGQEHEADQRREIFAPFQVDEDLMDLARPDAVFLHCLPAHRGEEVTSGVLDGPRSRVFQQAANRMYFQMALLEWLVQDRTAEDRLRY</sequence>
<dbReference type="InterPro" id="IPR006132">
    <property type="entry name" value="Asp/Orn_carbamoyltranf_P-bd"/>
</dbReference>
<accession>A0ABT6F8R8</accession>
<proteinExistence type="inferred from homology"/>
<dbReference type="HAMAP" id="MF_01109">
    <property type="entry name" value="OTCase"/>
    <property type="match status" value="1"/>
</dbReference>
<comment type="subcellular location">
    <subcellularLocation>
        <location evidence="6">Cytoplasm</location>
    </subcellularLocation>
</comment>
<evidence type="ECO:0000256" key="4">
    <source>
        <dbReference type="ARBA" id="ARBA00022679"/>
    </source>
</evidence>
<keyword evidence="11" id="KW-1185">Reference proteome</keyword>
<organism evidence="10 11">
    <name type="scientific">Paludisphaera mucosa</name>
    <dbReference type="NCBI Taxonomy" id="3030827"/>
    <lineage>
        <taxon>Bacteria</taxon>
        <taxon>Pseudomonadati</taxon>
        <taxon>Planctomycetota</taxon>
        <taxon>Planctomycetia</taxon>
        <taxon>Isosphaerales</taxon>
        <taxon>Isosphaeraceae</taxon>
        <taxon>Paludisphaera</taxon>
    </lineage>
</organism>
<feature type="binding site" evidence="6">
    <location>
        <begin position="180"/>
        <end position="183"/>
    </location>
    <ligand>
        <name>carbamoyl phosphate</name>
        <dbReference type="ChEBI" id="CHEBI:58228"/>
    </ligand>
</feature>
<feature type="compositionally biased region" description="Low complexity" evidence="7">
    <location>
        <begin position="28"/>
        <end position="38"/>
    </location>
</feature>
<evidence type="ECO:0000256" key="6">
    <source>
        <dbReference type="HAMAP-Rule" id="MF_01109"/>
    </source>
</evidence>
<dbReference type="Pfam" id="PF02729">
    <property type="entry name" value="OTCace_N"/>
    <property type="match status" value="1"/>
</dbReference>
<feature type="binding site" evidence="6">
    <location>
        <position position="273"/>
    </location>
    <ligand>
        <name>L-ornithine</name>
        <dbReference type="ChEBI" id="CHEBI:46911"/>
    </ligand>
</feature>
<evidence type="ECO:0000256" key="2">
    <source>
        <dbReference type="ARBA" id="ARBA00007805"/>
    </source>
</evidence>
<dbReference type="PANTHER" id="PTHR45753:SF3">
    <property type="entry name" value="ORNITHINE TRANSCARBAMYLASE, MITOCHONDRIAL"/>
    <property type="match status" value="1"/>
</dbReference>
<dbReference type="PRINTS" id="PR00102">
    <property type="entry name" value="OTCASE"/>
</dbReference>
<dbReference type="NCBIfam" id="NF001986">
    <property type="entry name" value="PRK00779.1"/>
    <property type="match status" value="1"/>
</dbReference>
<dbReference type="Proteomes" id="UP001216907">
    <property type="component" value="Unassembled WGS sequence"/>
</dbReference>
<dbReference type="Gene3D" id="3.40.50.1370">
    <property type="entry name" value="Aspartate/ornithine carbamoyltransferase"/>
    <property type="match status" value="2"/>
</dbReference>
<dbReference type="NCBIfam" id="TIGR00658">
    <property type="entry name" value="orni_carb_tr"/>
    <property type="match status" value="1"/>
</dbReference>
<keyword evidence="6" id="KW-0963">Cytoplasm</keyword>
<dbReference type="GO" id="GO:0004585">
    <property type="term" value="F:ornithine carbamoyltransferase activity"/>
    <property type="evidence" value="ECO:0007669"/>
    <property type="project" value="UniProtKB-EC"/>
</dbReference>